<accession>A0A0J8S5B9</accession>
<dbReference type="EMBL" id="DS017073">
    <property type="protein sequence ID" value="KMU92357.1"/>
    <property type="molecule type" value="Genomic_DNA"/>
</dbReference>
<feature type="transmembrane region" description="Helical" evidence="1">
    <location>
        <begin position="9"/>
        <end position="29"/>
    </location>
</feature>
<keyword evidence="1" id="KW-1133">Transmembrane helix</keyword>
<reference evidence="3" key="1">
    <citation type="journal article" date="2010" name="Genome Res.">
        <title>Population genomic sequencing of Coccidioides fungi reveals recent hybridization and transposon control.</title>
        <authorList>
            <person name="Neafsey D.E."/>
            <person name="Barker B.M."/>
            <person name="Sharpton T.J."/>
            <person name="Stajich J.E."/>
            <person name="Park D.J."/>
            <person name="Whiston E."/>
            <person name="Hung C.-Y."/>
            <person name="McMahan C."/>
            <person name="White J."/>
            <person name="Sykes S."/>
            <person name="Heiman D."/>
            <person name="Young S."/>
            <person name="Zeng Q."/>
            <person name="Abouelleil A."/>
            <person name="Aftuck L."/>
            <person name="Bessette D."/>
            <person name="Brown A."/>
            <person name="FitzGerald M."/>
            <person name="Lui A."/>
            <person name="Macdonald J.P."/>
            <person name="Priest M."/>
            <person name="Orbach M.J."/>
            <person name="Galgiani J.N."/>
            <person name="Kirkland T.N."/>
            <person name="Cole G.T."/>
            <person name="Birren B.W."/>
            <person name="Henn M.R."/>
            <person name="Taylor J.W."/>
            <person name="Rounsley S.D."/>
        </authorList>
    </citation>
    <scope>NUCLEOTIDE SEQUENCE [LARGE SCALE GENOMIC DNA]</scope>
    <source>
        <strain evidence="3">H538.4</strain>
    </source>
</reference>
<dbReference type="VEuPathDB" id="FungiDB:CIHG_10153"/>
<protein>
    <submittedName>
        <fullName evidence="2">Uncharacterized protein</fullName>
    </submittedName>
</protein>
<evidence type="ECO:0000313" key="3">
    <source>
        <dbReference type="Proteomes" id="UP000054563"/>
    </source>
</evidence>
<sequence length="144" mass="15313">MSTSLRESFLLLFLSLLFFSFFSSLYYYYQATSQYSVCLAARPQAVITTLLSWKDPHPPLFKEELSGPLGSAALSPPPVVIALAPAGNIVVAVSPAPAEFMSAIIFTQMLPATTFTGASQTNPVVLSGLPLHTGAQALSACKRA</sequence>
<keyword evidence="1" id="KW-0472">Membrane</keyword>
<evidence type="ECO:0000313" key="2">
    <source>
        <dbReference type="EMBL" id="KMU92357.1"/>
    </source>
</evidence>
<keyword evidence="1" id="KW-0812">Transmembrane</keyword>
<dbReference type="AlphaFoldDB" id="A0A0J8S5B9"/>
<gene>
    <name evidence="2" type="ORF">CIHG_10153</name>
</gene>
<evidence type="ECO:0000256" key="1">
    <source>
        <dbReference type="SAM" id="Phobius"/>
    </source>
</evidence>
<proteinExistence type="predicted"/>
<organism evidence="2 3">
    <name type="scientific">Coccidioides immitis H538.4</name>
    <dbReference type="NCBI Taxonomy" id="396776"/>
    <lineage>
        <taxon>Eukaryota</taxon>
        <taxon>Fungi</taxon>
        <taxon>Dikarya</taxon>
        <taxon>Ascomycota</taxon>
        <taxon>Pezizomycotina</taxon>
        <taxon>Eurotiomycetes</taxon>
        <taxon>Eurotiomycetidae</taxon>
        <taxon>Onygenales</taxon>
        <taxon>Onygenaceae</taxon>
        <taxon>Coccidioides</taxon>
    </lineage>
</organism>
<name>A0A0J8S5B9_COCIT</name>
<dbReference type="Proteomes" id="UP000054563">
    <property type="component" value="Unassembled WGS sequence"/>
</dbReference>